<evidence type="ECO:0000313" key="6">
    <source>
        <dbReference type="Proteomes" id="UP000494256"/>
    </source>
</evidence>
<feature type="domain" description="BESS" evidence="4">
    <location>
        <begin position="169"/>
        <end position="208"/>
    </location>
</feature>
<dbReference type="GO" id="GO:0006357">
    <property type="term" value="P:regulation of transcription by RNA polymerase II"/>
    <property type="evidence" value="ECO:0007669"/>
    <property type="project" value="TreeGrafter"/>
</dbReference>
<dbReference type="Pfam" id="PF10545">
    <property type="entry name" value="MADF_DNA_bdg"/>
    <property type="match status" value="1"/>
</dbReference>
<dbReference type="PROSITE" id="PS51031">
    <property type="entry name" value="BESS"/>
    <property type="match status" value="1"/>
</dbReference>
<sequence length="261" mass="30089">MQIVQKRILEDVKPLRIIREVEKWPAIYEKDSPEMSNHHFRHKVWEEVAKNVFENYQIYTAEEKKSKVTDLMKKWRNLRDTFKRHLKQQKNNRAQEGPKDRKKEYVYFKHMSFLLPHMDGGGGGGTREARAGRHSPLRRSRPTTLDRSRRDRSVDALSPSSSSCAIEHIDADKHFLLSLLPSFKSMSENEKLTAKMEILKVIKDVKTTSAALETVVANTTPWLAPAVAHSDEETNKVKNELFTVEELDYESPIDSGGGDTE</sequence>
<feature type="domain" description="MADF" evidence="3">
    <location>
        <begin position="16"/>
        <end position="119"/>
    </location>
</feature>
<dbReference type="Proteomes" id="UP000494256">
    <property type="component" value="Unassembled WGS sequence"/>
</dbReference>
<comment type="caution">
    <text evidence="5">The sequence shown here is derived from an EMBL/GenBank/DDBJ whole genome shotgun (WGS) entry which is preliminary data.</text>
</comment>
<evidence type="ECO:0000259" key="4">
    <source>
        <dbReference type="PROSITE" id="PS51031"/>
    </source>
</evidence>
<dbReference type="InterPro" id="IPR039353">
    <property type="entry name" value="TF_Adf1"/>
</dbReference>
<evidence type="ECO:0000256" key="2">
    <source>
        <dbReference type="SAM" id="MobiDB-lite"/>
    </source>
</evidence>
<name>A0A8S0YZP0_ARCPL</name>
<gene>
    <name evidence="5" type="ORF">APLA_LOCUS1980</name>
</gene>
<dbReference type="SMART" id="SM00595">
    <property type="entry name" value="MADF"/>
    <property type="match status" value="1"/>
</dbReference>
<organism evidence="5 6">
    <name type="scientific">Arctia plantaginis</name>
    <name type="common">Wood tiger moth</name>
    <name type="synonym">Phalaena plantaginis</name>
    <dbReference type="NCBI Taxonomy" id="874455"/>
    <lineage>
        <taxon>Eukaryota</taxon>
        <taxon>Metazoa</taxon>
        <taxon>Ecdysozoa</taxon>
        <taxon>Arthropoda</taxon>
        <taxon>Hexapoda</taxon>
        <taxon>Insecta</taxon>
        <taxon>Pterygota</taxon>
        <taxon>Neoptera</taxon>
        <taxon>Endopterygota</taxon>
        <taxon>Lepidoptera</taxon>
        <taxon>Glossata</taxon>
        <taxon>Ditrysia</taxon>
        <taxon>Noctuoidea</taxon>
        <taxon>Erebidae</taxon>
        <taxon>Arctiinae</taxon>
        <taxon>Arctia</taxon>
    </lineage>
</organism>
<dbReference type="EMBL" id="CADEBD010000175">
    <property type="protein sequence ID" value="CAB3224718.1"/>
    <property type="molecule type" value="Genomic_DNA"/>
</dbReference>
<evidence type="ECO:0008006" key="7">
    <source>
        <dbReference type="Google" id="ProtNLM"/>
    </source>
</evidence>
<dbReference type="GO" id="GO:0005667">
    <property type="term" value="C:transcription regulator complex"/>
    <property type="evidence" value="ECO:0007669"/>
    <property type="project" value="TreeGrafter"/>
</dbReference>
<dbReference type="PROSITE" id="PS51029">
    <property type="entry name" value="MADF"/>
    <property type="match status" value="1"/>
</dbReference>
<evidence type="ECO:0000256" key="1">
    <source>
        <dbReference type="PROSITE-ProRule" id="PRU00371"/>
    </source>
</evidence>
<dbReference type="Pfam" id="PF02944">
    <property type="entry name" value="BESS"/>
    <property type="match status" value="1"/>
</dbReference>
<evidence type="ECO:0000313" key="5">
    <source>
        <dbReference type="EMBL" id="CAB3224718.1"/>
    </source>
</evidence>
<dbReference type="GO" id="GO:0003677">
    <property type="term" value="F:DNA binding"/>
    <property type="evidence" value="ECO:0007669"/>
    <property type="project" value="InterPro"/>
</dbReference>
<feature type="region of interest" description="Disordered" evidence="2">
    <location>
        <begin position="117"/>
        <end position="159"/>
    </location>
</feature>
<dbReference type="OrthoDB" id="269822at2759"/>
<feature type="compositionally biased region" description="Basic residues" evidence="2">
    <location>
        <begin position="132"/>
        <end position="141"/>
    </location>
</feature>
<accession>A0A8S0YZP0</accession>
<proteinExistence type="predicted"/>
<dbReference type="InterPro" id="IPR006578">
    <property type="entry name" value="MADF-dom"/>
</dbReference>
<dbReference type="InterPro" id="IPR004210">
    <property type="entry name" value="BESS_motif"/>
</dbReference>
<evidence type="ECO:0000259" key="3">
    <source>
        <dbReference type="PROSITE" id="PS51029"/>
    </source>
</evidence>
<keyword evidence="1" id="KW-0539">Nucleus</keyword>
<feature type="compositionally biased region" description="Basic and acidic residues" evidence="2">
    <location>
        <begin position="144"/>
        <end position="154"/>
    </location>
</feature>
<dbReference type="AlphaFoldDB" id="A0A8S0YZP0"/>
<protein>
    <recommendedName>
        <fullName evidence="7">MADF domain-containing protein</fullName>
    </recommendedName>
</protein>
<dbReference type="GO" id="GO:0005634">
    <property type="term" value="C:nucleus"/>
    <property type="evidence" value="ECO:0007669"/>
    <property type="project" value="UniProtKB-SubCell"/>
</dbReference>
<reference evidence="5 6" key="1">
    <citation type="submission" date="2020-04" db="EMBL/GenBank/DDBJ databases">
        <authorList>
            <person name="Wallbank WR R."/>
            <person name="Pardo Diaz C."/>
            <person name="Kozak K."/>
            <person name="Martin S."/>
            <person name="Jiggins C."/>
            <person name="Moest M."/>
            <person name="Warren A I."/>
            <person name="Byers J.R.P. K."/>
            <person name="Montejo-Kovacevich G."/>
            <person name="Yen C E."/>
        </authorList>
    </citation>
    <scope>NUCLEOTIDE SEQUENCE [LARGE SCALE GENOMIC DNA]</scope>
</reference>
<dbReference type="PANTHER" id="PTHR12243:SF67">
    <property type="entry name" value="COREPRESSOR OF PANGOLIN, ISOFORM A-RELATED"/>
    <property type="match status" value="1"/>
</dbReference>
<dbReference type="PANTHER" id="PTHR12243">
    <property type="entry name" value="MADF DOMAIN TRANSCRIPTION FACTOR"/>
    <property type="match status" value="1"/>
</dbReference>
<comment type="subcellular location">
    <subcellularLocation>
        <location evidence="1">Nucleus</location>
    </subcellularLocation>
</comment>